<accession>A0A2A4J7D8</accession>
<sequence length="115" mass="12405">MTADEQLLTQYSTECISEAGKNLFVDPKQAKENNYPVDADLNAVKDISRCMMVKFGVIDPEGKVNIEGAAKYVSSITGLTKDEATEIVKKCAIVADTDNEESAIKLIECAGKTAV</sequence>
<dbReference type="InterPro" id="IPR006170">
    <property type="entry name" value="PBP/GOBP"/>
</dbReference>
<evidence type="ECO:0008006" key="2">
    <source>
        <dbReference type="Google" id="ProtNLM"/>
    </source>
</evidence>
<dbReference type="GO" id="GO:0005549">
    <property type="term" value="F:odorant binding"/>
    <property type="evidence" value="ECO:0007669"/>
    <property type="project" value="InterPro"/>
</dbReference>
<gene>
    <name evidence="1" type="ORF">B5V51_6514</name>
</gene>
<dbReference type="Gene3D" id="1.10.238.20">
    <property type="entry name" value="Pheromone/general odorant binding protein domain"/>
    <property type="match status" value="1"/>
</dbReference>
<dbReference type="InterPro" id="IPR036728">
    <property type="entry name" value="PBP_GOBP_sf"/>
</dbReference>
<reference evidence="1" key="1">
    <citation type="submission" date="2017-09" db="EMBL/GenBank/DDBJ databases">
        <title>Contemporary evolution of a Lepidopteran species, Heliothis virescens, in response to modern agricultural practices.</title>
        <authorList>
            <person name="Fritz M.L."/>
            <person name="Deyonke A.M."/>
            <person name="Papanicolaou A."/>
            <person name="Micinski S."/>
            <person name="Westbrook J."/>
            <person name="Gould F."/>
        </authorList>
    </citation>
    <scope>NUCLEOTIDE SEQUENCE [LARGE SCALE GENOMIC DNA]</scope>
    <source>
        <strain evidence="1">HvINT-</strain>
        <tissue evidence="1">Whole body</tissue>
    </source>
</reference>
<dbReference type="Pfam" id="PF01395">
    <property type="entry name" value="PBP_GOBP"/>
    <property type="match status" value="1"/>
</dbReference>
<evidence type="ECO:0000313" key="1">
    <source>
        <dbReference type="EMBL" id="PCG67360.1"/>
    </source>
</evidence>
<protein>
    <recommendedName>
        <fullName evidence="2">Odorant binding protein</fullName>
    </recommendedName>
</protein>
<comment type="caution">
    <text evidence="1">The sequence shown here is derived from an EMBL/GenBank/DDBJ whole genome shotgun (WGS) entry which is preliminary data.</text>
</comment>
<organism evidence="1">
    <name type="scientific">Heliothis virescens</name>
    <name type="common">Tobacco budworm moth</name>
    <dbReference type="NCBI Taxonomy" id="7102"/>
    <lineage>
        <taxon>Eukaryota</taxon>
        <taxon>Metazoa</taxon>
        <taxon>Ecdysozoa</taxon>
        <taxon>Arthropoda</taxon>
        <taxon>Hexapoda</taxon>
        <taxon>Insecta</taxon>
        <taxon>Pterygota</taxon>
        <taxon>Neoptera</taxon>
        <taxon>Endopterygota</taxon>
        <taxon>Lepidoptera</taxon>
        <taxon>Glossata</taxon>
        <taxon>Ditrysia</taxon>
        <taxon>Noctuoidea</taxon>
        <taxon>Noctuidae</taxon>
        <taxon>Heliothinae</taxon>
        <taxon>Heliothis</taxon>
    </lineage>
</organism>
<dbReference type="CDD" id="cd23992">
    <property type="entry name" value="PBP_GOBP"/>
    <property type="match status" value="1"/>
</dbReference>
<name>A0A2A4J7D8_HELVI</name>
<proteinExistence type="predicted"/>
<dbReference type="EMBL" id="NWSH01002894">
    <property type="protein sequence ID" value="PCG67360.1"/>
    <property type="molecule type" value="Genomic_DNA"/>
</dbReference>
<dbReference type="SUPFAM" id="SSF47565">
    <property type="entry name" value="Insect pheromone/odorant-binding proteins"/>
    <property type="match status" value="1"/>
</dbReference>
<dbReference type="AlphaFoldDB" id="A0A2A4J7D8"/>